<dbReference type="Proteomes" id="UP000296049">
    <property type="component" value="Unassembled WGS sequence"/>
</dbReference>
<sequence length="91" mass="10327">APGIAATEGKLSRRQKVSTLECFSHRSSVQVNLLHLEKLHRDLAEWAVEKCTLQSIEVITTAVRAPARNHSCVLLTPKRKKFHRKFVLRGK</sequence>
<feature type="non-terminal residue" evidence="1">
    <location>
        <position position="1"/>
    </location>
</feature>
<name>R0M1B2_ANAPL</name>
<keyword evidence="2" id="KW-1185">Reference proteome</keyword>
<dbReference type="AlphaFoldDB" id="R0M1B2"/>
<organism evidence="1 2">
    <name type="scientific">Anas platyrhynchos</name>
    <name type="common">Mallard</name>
    <name type="synonym">Anas boschas</name>
    <dbReference type="NCBI Taxonomy" id="8839"/>
    <lineage>
        <taxon>Eukaryota</taxon>
        <taxon>Metazoa</taxon>
        <taxon>Chordata</taxon>
        <taxon>Craniata</taxon>
        <taxon>Vertebrata</taxon>
        <taxon>Euteleostomi</taxon>
        <taxon>Archelosauria</taxon>
        <taxon>Archosauria</taxon>
        <taxon>Dinosauria</taxon>
        <taxon>Saurischia</taxon>
        <taxon>Theropoda</taxon>
        <taxon>Coelurosauria</taxon>
        <taxon>Aves</taxon>
        <taxon>Neognathae</taxon>
        <taxon>Galloanserae</taxon>
        <taxon>Anseriformes</taxon>
        <taxon>Anatidae</taxon>
        <taxon>Anatinae</taxon>
        <taxon>Anas</taxon>
    </lineage>
</organism>
<evidence type="ECO:0000313" key="1">
    <source>
        <dbReference type="EMBL" id="EOB06458.1"/>
    </source>
</evidence>
<feature type="non-terminal residue" evidence="1">
    <location>
        <position position="91"/>
    </location>
</feature>
<accession>R0M1B2</accession>
<gene>
    <name evidence="1" type="ORF">Anapl_03411</name>
</gene>
<dbReference type="EMBL" id="KB742616">
    <property type="protein sequence ID" value="EOB06458.1"/>
    <property type="molecule type" value="Genomic_DNA"/>
</dbReference>
<protein>
    <submittedName>
        <fullName evidence="1">Uncharacterized protein</fullName>
    </submittedName>
</protein>
<proteinExistence type="predicted"/>
<evidence type="ECO:0000313" key="2">
    <source>
        <dbReference type="Proteomes" id="UP000296049"/>
    </source>
</evidence>
<reference evidence="2" key="1">
    <citation type="journal article" date="2013" name="Nat. Genet.">
        <title>The duck genome and transcriptome provide insight into an avian influenza virus reservoir species.</title>
        <authorList>
            <person name="Huang Y."/>
            <person name="Li Y."/>
            <person name="Burt D.W."/>
            <person name="Chen H."/>
            <person name="Zhang Y."/>
            <person name="Qian W."/>
            <person name="Kim H."/>
            <person name="Gan S."/>
            <person name="Zhao Y."/>
            <person name="Li J."/>
            <person name="Yi K."/>
            <person name="Feng H."/>
            <person name="Zhu P."/>
            <person name="Li B."/>
            <person name="Liu Q."/>
            <person name="Fairley S."/>
            <person name="Magor K.E."/>
            <person name="Du Z."/>
            <person name="Hu X."/>
            <person name="Goodman L."/>
            <person name="Tafer H."/>
            <person name="Vignal A."/>
            <person name="Lee T."/>
            <person name="Kim K.W."/>
            <person name="Sheng Z."/>
            <person name="An Y."/>
            <person name="Searle S."/>
            <person name="Herrero J."/>
            <person name="Groenen M.A."/>
            <person name="Crooijmans R.P."/>
            <person name="Faraut T."/>
            <person name="Cai Q."/>
            <person name="Webster R.G."/>
            <person name="Aldridge J.R."/>
            <person name="Warren W.C."/>
            <person name="Bartschat S."/>
            <person name="Kehr S."/>
            <person name="Marz M."/>
            <person name="Stadler P.F."/>
            <person name="Smith J."/>
            <person name="Kraus R.H."/>
            <person name="Zhao Y."/>
            <person name="Ren L."/>
            <person name="Fei J."/>
            <person name="Morisson M."/>
            <person name="Kaiser P."/>
            <person name="Griffin D.K."/>
            <person name="Rao M."/>
            <person name="Pitel F."/>
            <person name="Wang J."/>
            <person name="Li N."/>
        </authorList>
    </citation>
    <scope>NUCLEOTIDE SEQUENCE [LARGE SCALE GENOMIC DNA]</scope>
</reference>